<dbReference type="AlphaFoldDB" id="A0A8R1IEQ8"/>
<accession>A0A8R1IEQ8</accession>
<sequence length="91" mass="10357">MSCPRIRAQRFDSIVLPALTYGSEVWTFTQALSERVSDPRSIRKTISRNLTIGTTSTSDQRNLHREDIRAQSEVRDPLLVIKKRSLDGPDT</sequence>
<organism evidence="1 2">
    <name type="scientific">Caenorhabditis japonica</name>
    <dbReference type="NCBI Taxonomy" id="281687"/>
    <lineage>
        <taxon>Eukaryota</taxon>
        <taxon>Metazoa</taxon>
        <taxon>Ecdysozoa</taxon>
        <taxon>Nematoda</taxon>
        <taxon>Chromadorea</taxon>
        <taxon>Rhabditida</taxon>
        <taxon>Rhabditina</taxon>
        <taxon>Rhabditomorpha</taxon>
        <taxon>Rhabditoidea</taxon>
        <taxon>Rhabditidae</taxon>
        <taxon>Peloderinae</taxon>
        <taxon>Caenorhabditis</taxon>
    </lineage>
</organism>
<reference evidence="1" key="2">
    <citation type="submission" date="2022-06" db="UniProtKB">
        <authorList>
            <consortium name="EnsemblMetazoa"/>
        </authorList>
    </citation>
    <scope>IDENTIFICATION</scope>
    <source>
        <strain evidence="1">DF5081</strain>
    </source>
</reference>
<evidence type="ECO:0000313" key="1">
    <source>
        <dbReference type="EnsemblMetazoa" id="CJA34643.1"/>
    </source>
</evidence>
<keyword evidence="2" id="KW-1185">Reference proteome</keyword>
<dbReference type="EnsemblMetazoa" id="CJA34643.1">
    <property type="protein sequence ID" value="CJA34643.1"/>
    <property type="gene ID" value="WBGene00210490"/>
</dbReference>
<protein>
    <submittedName>
        <fullName evidence="1">Uncharacterized protein</fullName>
    </submittedName>
</protein>
<proteinExistence type="predicted"/>
<dbReference type="Proteomes" id="UP000005237">
    <property type="component" value="Unassembled WGS sequence"/>
</dbReference>
<name>A0A8R1IEQ8_CAEJA</name>
<reference evidence="2" key="1">
    <citation type="submission" date="2010-08" db="EMBL/GenBank/DDBJ databases">
        <authorList>
            <consortium name="Caenorhabditis japonica Sequencing Consortium"/>
            <person name="Wilson R.K."/>
        </authorList>
    </citation>
    <scope>NUCLEOTIDE SEQUENCE [LARGE SCALE GENOMIC DNA]</scope>
    <source>
        <strain evidence="2">DF5081</strain>
    </source>
</reference>
<evidence type="ECO:0000313" key="2">
    <source>
        <dbReference type="Proteomes" id="UP000005237"/>
    </source>
</evidence>